<proteinExistence type="predicted"/>
<evidence type="ECO:0000313" key="7">
    <source>
        <dbReference type="Proteomes" id="UP000503088"/>
    </source>
</evidence>
<feature type="compositionally biased region" description="Basic and acidic residues" evidence="3">
    <location>
        <begin position="66"/>
        <end position="102"/>
    </location>
</feature>
<feature type="transmembrane region" description="Helical" evidence="4">
    <location>
        <begin position="20"/>
        <end position="38"/>
    </location>
</feature>
<keyword evidence="4" id="KW-0472">Membrane</keyword>
<feature type="compositionally biased region" description="Basic and acidic residues" evidence="3">
    <location>
        <begin position="197"/>
        <end position="223"/>
    </location>
</feature>
<dbReference type="RefSeq" id="WP_173219354.1">
    <property type="nucleotide sequence ID" value="NZ_CP048104.1"/>
</dbReference>
<feature type="compositionally biased region" description="Basic and acidic residues" evidence="3">
    <location>
        <begin position="309"/>
        <end position="322"/>
    </location>
</feature>
<dbReference type="AlphaFoldDB" id="A0A7D4BUJ1"/>
<gene>
    <name evidence="6" type="ORF">GXN76_00865</name>
</gene>
<accession>A0A7D4BUJ1</accession>
<dbReference type="EMBL" id="CP048104">
    <property type="protein sequence ID" value="QKG83153.1"/>
    <property type="molecule type" value="Genomic_DNA"/>
</dbReference>
<feature type="region of interest" description="Disordered" evidence="3">
    <location>
        <begin position="63"/>
        <end position="102"/>
    </location>
</feature>
<feature type="region of interest" description="Disordered" evidence="3">
    <location>
        <begin position="180"/>
        <end position="223"/>
    </location>
</feature>
<keyword evidence="7" id="KW-1185">Reference proteome</keyword>
<evidence type="ECO:0000259" key="5">
    <source>
        <dbReference type="Pfam" id="PF14449"/>
    </source>
</evidence>
<keyword evidence="4" id="KW-0812">Transmembrane</keyword>
<keyword evidence="4" id="KW-1133">Transmembrane helix</keyword>
<evidence type="ECO:0000313" key="6">
    <source>
        <dbReference type="EMBL" id="QKG83153.1"/>
    </source>
</evidence>
<protein>
    <recommendedName>
        <fullName evidence="5">Pre-toxin TG domain-containing protein</fullName>
    </recommendedName>
</protein>
<evidence type="ECO:0000256" key="3">
    <source>
        <dbReference type="SAM" id="MobiDB-lite"/>
    </source>
</evidence>
<evidence type="ECO:0000256" key="2">
    <source>
        <dbReference type="ARBA" id="ARBA00022525"/>
    </source>
</evidence>
<dbReference type="Proteomes" id="UP000503088">
    <property type="component" value="Chromosome"/>
</dbReference>
<feature type="domain" description="Pre-toxin TG" evidence="5">
    <location>
        <begin position="111"/>
        <end position="180"/>
    </location>
</feature>
<keyword evidence="2" id="KW-0964">Secreted</keyword>
<dbReference type="GO" id="GO:0005576">
    <property type="term" value="C:extracellular region"/>
    <property type="evidence" value="ECO:0007669"/>
    <property type="project" value="UniProtKB-SubCell"/>
</dbReference>
<evidence type="ECO:0000256" key="1">
    <source>
        <dbReference type="ARBA" id="ARBA00004613"/>
    </source>
</evidence>
<reference evidence="6 7" key="1">
    <citation type="submission" date="2020-01" db="EMBL/GenBank/DDBJ databases">
        <authorList>
            <person name="Gulvik C.A."/>
            <person name="Batra D.G."/>
        </authorList>
    </citation>
    <scope>NUCLEOTIDE SEQUENCE [LARGE SCALE GENOMIC DNA]</scope>
    <source>
        <strain evidence="6 7">W9323</strain>
    </source>
</reference>
<feature type="region of interest" description="Disordered" evidence="3">
    <location>
        <begin position="309"/>
        <end position="328"/>
    </location>
</feature>
<dbReference type="Pfam" id="PF14449">
    <property type="entry name" value="PT-TG"/>
    <property type="match status" value="1"/>
</dbReference>
<evidence type="ECO:0000256" key="4">
    <source>
        <dbReference type="SAM" id="Phobius"/>
    </source>
</evidence>
<dbReference type="InterPro" id="IPR027797">
    <property type="entry name" value="PT-TG_dom"/>
</dbReference>
<comment type="subcellular location">
    <subcellularLocation>
        <location evidence="1">Secreted</location>
    </subcellularLocation>
</comment>
<dbReference type="KEGG" id="kpul:GXN76_00865"/>
<name>A0A7D4BUJ1_9BACL</name>
<organism evidence="6 7">
    <name type="scientific">Kroppenstedtia pulmonis</name>
    <dbReference type="NCBI Taxonomy" id="1380685"/>
    <lineage>
        <taxon>Bacteria</taxon>
        <taxon>Bacillati</taxon>
        <taxon>Bacillota</taxon>
        <taxon>Bacilli</taxon>
        <taxon>Bacillales</taxon>
        <taxon>Thermoactinomycetaceae</taxon>
        <taxon>Kroppenstedtia</taxon>
    </lineage>
</organism>
<sequence length="328" mass="36319">MKNRFCSLFKNRKGAQTLEYIFILTAAVILAMVVYNFMSGGELRHTLQTKIEQMFAGMVGDGAETTTKEKEPEPDPKPDPPLKPKKEEKKEEKKEKEEEKSFLDNSYVQEGTDFVLDSIPIVSNLKSAYEVVSGKDIFGNELSDFDRAASGAGVFIPGAKHVKRGVKVTEKGLDLVNGVKKADKGKKGGKRNGCAKSPKEKCDDDKDIEKNGDENKKTNPTELKMSDVIDNPLSVQGKTAEELAQPFIDAGYDVEIKQSTKGSRRAKKILIKGHTINMIQIHPGGGRHGLPYTKVKGNGVNYKVVKGKKEDYKGDPNEEKGDFYWADD</sequence>